<accession>A0AAV4QW45</accession>
<proteinExistence type="predicted"/>
<evidence type="ECO:0000313" key="1">
    <source>
        <dbReference type="EMBL" id="GIY12311.1"/>
    </source>
</evidence>
<reference evidence="1 2" key="1">
    <citation type="submission" date="2021-06" db="EMBL/GenBank/DDBJ databases">
        <title>Caerostris darwini draft genome.</title>
        <authorList>
            <person name="Kono N."/>
            <person name="Arakawa K."/>
        </authorList>
    </citation>
    <scope>NUCLEOTIDE SEQUENCE [LARGE SCALE GENOMIC DNA]</scope>
</reference>
<gene>
    <name evidence="1" type="ORF">CDAR_266091</name>
</gene>
<protein>
    <submittedName>
        <fullName evidence="1">Uncharacterized protein</fullName>
    </submittedName>
</protein>
<dbReference type="EMBL" id="BPLQ01005017">
    <property type="protein sequence ID" value="GIY12311.1"/>
    <property type="molecule type" value="Genomic_DNA"/>
</dbReference>
<comment type="caution">
    <text evidence="1">The sequence shown here is derived from an EMBL/GenBank/DDBJ whole genome shotgun (WGS) entry which is preliminary data.</text>
</comment>
<dbReference type="AlphaFoldDB" id="A0AAV4QW45"/>
<organism evidence="1 2">
    <name type="scientific">Caerostris darwini</name>
    <dbReference type="NCBI Taxonomy" id="1538125"/>
    <lineage>
        <taxon>Eukaryota</taxon>
        <taxon>Metazoa</taxon>
        <taxon>Ecdysozoa</taxon>
        <taxon>Arthropoda</taxon>
        <taxon>Chelicerata</taxon>
        <taxon>Arachnida</taxon>
        <taxon>Araneae</taxon>
        <taxon>Araneomorphae</taxon>
        <taxon>Entelegynae</taxon>
        <taxon>Araneoidea</taxon>
        <taxon>Araneidae</taxon>
        <taxon>Caerostris</taxon>
    </lineage>
</organism>
<evidence type="ECO:0000313" key="2">
    <source>
        <dbReference type="Proteomes" id="UP001054837"/>
    </source>
</evidence>
<sequence length="103" mass="11938">MMKIKIHTNIADLLISVIMLIAITISAENVQRRANKFRIDLMTLVNCKYSAKTNGKWVKMLKDRETLKFTVWGLFVLRKPVLLSMFAWPFAYGLILVEYLSSN</sequence>
<dbReference type="Proteomes" id="UP001054837">
    <property type="component" value="Unassembled WGS sequence"/>
</dbReference>
<keyword evidence="2" id="KW-1185">Reference proteome</keyword>
<name>A0AAV4QW45_9ARAC</name>